<dbReference type="Proteomes" id="UP000294003">
    <property type="component" value="Unassembled WGS sequence"/>
</dbReference>
<evidence type="ECO:0000256" key="1">
    <source>
        <dbReference type="SAM" id="MobiDB-lite"/>
    </source>
</evidence>
<reference evidence="2 3" key="1">
    <citation type="submission" date="2018-06" db="EMBL/GenBank/DDBJ databases">
        <title>Complete Genomes of Monosporascus.</title>
        <authorList>
            <person name="Robinson A.J."/>
            <person name="Natvig D.O."/>
        </authorList>
    </citation>
    <scope>NUCLEOTIDE SEQUENCE [LARGE SCALE GENOMIC DNA]</scope>
    <source>
        <strain evidence="2 3">CBS 609.92</strain>
    </source>
</reference>
<sequence>METYIAEVFQLLRNLRKLQQMPALVFAGHRTSNTYSEGVDNPVLFAALERVEMPTGSMGASIISAGHDQIMHCGPDLQELFAQGLKLAESPSLKKKEKGQQQQLQKQKLRVSKMALTDLLTSSSFTISPSGFCFMDRGLHPNHDIHVGVEITQAAWPQITTARGLIVDSAKTRWGQIKRKLGLNSTAKPLPEPANRIRKAAAGKGKGAAKSSLAAKRAAVGAAEGLGSLQDDTDRSEDEAGEAEYQYRIKKPDGSRTWRYD</sequence>
<proteinExistence type="predicted"/>
<evidence type="ECO:0000313" key="3">
    <source>
        <dbReference type="Proteomes" id="UP000294003"/>
    </source>
</evidence>
<protein>
    <submittedName>
        <fullName evidence="2">Uncharacterized protein</fullName>
    </submittedName>
</protein>
<organism evidence="2 3">
    <name type="scientific">Monosporascus cannonballus</name>
    <dbReference type="NCBI Taxonomy" id="155416"/>
    <lineage>
        <taxon>Eukaryota</taxon>
        <taxon>Fungi</taxon>
        <taxon>Dikarya</taxon>
        <taxon>Ascomycota</taxon>
        <taxon>Pezizomycotina</taxon>
        <taxon>Sordariomycetes</taxon>
        <taxon>Xylariomycetidae</taxon>
        <taxon>Xylariales</taxon>
        <taxon>Xylariales incertae sedis</taxon>
        <taxon>Monosporascus</taxon>
    </lineage>
</organism>
<name>A0ABY0HHD0_9PEZI</name>
<keyword evidence="3" id="KW-1185">Reference proteome</keyword>
<gene>
    <name evidence="2" type="ORF">DL762_001120</name>
</gene>
<comment type="caution">
    <text evidence="2">The sequence shown here is derived from an EMBL/GenBank/DDBJ whole genome shotgun (WGS) entry which is preliminary data.</text>
</comment>
<feature type="region of interest" description="Disordered" evidence="1">
    <location>
        <begin position="224"/>
        <end position="261"/>
    </location>
</feature>
<evidence type="ECO:0000313" key="2">
    <source>
        <dbReference type="EMBL" id="RYO93421.1"/>
    </source>
</evidence>
<accession>A0ABY0HHD0</accession>
<feature type="compositionally biased region" description="Basic and acidic residues" evidence="1">
    <location>
        <begin position="245"/>
        <end position="261"/>
    </location>
</feature>
<dbReference type="EMBL" id="QJNS01000018">
    <property type="protein sequence ID" value="RYO93421.1"/>
    <property type="molecule type" value="Genomic_DNA"/>
</dbReference>